<dbReference type="KEGG" id="phl:KKY_3839"/>
<proteinExistence type="inferred from homology"/>
<comment type="similarity">
    <text evidence="1">Belongs to the short-chain dehydrogenases/reductases (SDR) family.</text>
</comment>
<dbReference type="InterPro" id="IPR020904">
    <property type="entry name" value="Sc_DH/Rdtase_CS"/>
</dbReference>
<dbReference type="Pfam" id="PF13561">
    <property type="entry name" value="adh_short_C2"/>
    <property type="match status" value="1"/>
</dbReference>
<dbReference type="PROSITE" id="PS00061">
    <property type="entry name" value="ADH_SHORT"/>
    <property type="match status" value="1"/>
</dbReference>
<dbReference type="Gene3D" id="3.40.50.720">
    <property type="entry name" value="NAD(P)-binding Rossmann-like Domain"/>
    <property type="match status" value="1"/>
</dbReference>
<dbReference type="RefSeq" id="WP_014132965.1">
    <property type="nucleotide sequence ID" value="NC_016078.1"/>
</dbReference>
<sequence>MNYSMTGNNVASLEGKVAIVTGGARNIGRAIVERLAKAGANVMINFGPGTQEQAEELATALTQEGRSVGIIAGDLSDAETAGAIFDCTLKMWGRADILVNNGAITGPRANLSQLSTANFDEIFAVNARGVFLMMQQAMAKLSDNGRIVSIASSTTLYPQPDLGVYAASKAAVKALSEAFALEAGQRGITVNTVMPGPVVPGIFDAAPPERQKAIQQASPFGRLGTPADIADIVAFLASEESRWITGQHILANGGSQR</sequence>
<dbReference type="GO" id="GO:0016614">
    <property type="term" value="F:oxidoreductase activity, acting on CH-OH group of donors"/>
    <property type="evidence" value="ECO:0007669"/>
    <property type="project" value="UniProtKB-ARBA"/>
</dbReference>
<dbReference type="eggNOG" id="COG1028">
    <property type="taxonomic scope" value="Bacteria"/>
</dbReference>
<evidence type="ECO:0000256" key="2">
    <source>
        <dbReference type="ARBA" id="ARBA00023002"/>
    </source>
</evidence>
<dbReference type="PANTHER" id="PTHR48107">
    <property type="entry name" value="NADPH-DEPENDENT ALDEHYDE REDUCTASE-LIKE PROTEIN, CHLOROPLASTIC-RELATED"/>
    <property type="match status" value="1"/>
</dbReference>
<name>G4RD71_PELHB</name>
<keyword evidence="4" id="KW-1185">Reference proteome</keyword>
<dbReference type="EMBL" id="CP003075">
    <property type="protein sequence ID" value="AEQ53821.1"/>
    <property type="molecule type" value="Genomic_DNA"/>
</dbReference>
<dbReference type="STRING" id="1082931.KKY_3839"/>
<dbReference type="SUPFAM" id="SSF51735">
    <property type="entry name" value="NAD(P)-binding Rossmann-fold domains"/>
    <property type="match status" value="1"/>
</dbReference>
<evidence type="ECO:0000313" key="3">
    <source>
        <dbReference type="EMBL" id="AEQ53821.1"/>
    </source>
</evidence>
<organism evidence="3 4">
    <name type="scientific">Pelagibacterium halotolerans (strain DSM 22347 / JCM 15775 / CGMCC 1.7692 / B2)</name>
    <dbReference type="NCBI Taxonomy" id="1082931"/>
    <lineage>
        <taxon>Bacteria</taxon>
        <taxon>Pseudomonadati</taxon>
        <taxon>Pseudomonadota</taxon>
        <taxon>Alphaproteobacteria</taxon>
        <taxon>Hyphomicrobiales</taxon>
        <taxon>Devosiaceae</taxon>
        <taxon>Pelagibacterium</taxon>
    </lineage>
</organism>
<gene>
    <name evidence="3" type="ordered locus">KKY_3839</name>
</gene>
<evidence type="ECO:0000313" key="4">
    <source>
        <dbReference type="Proteomes" id="UP000008850"/>
    </source>
</evidence>
<dbReference type="PANTHER" id="PTHR48107:SF7">
    <property type="entry name" value="RE15974P"/>
    <property type="match status" value="1"/>
</dbReference>
<dbReference type="PRINTS" id="PR00080">
    <property type="entry name" value="SDRFAMILY"/>
</dbReference>
<accession>G4RD71</accession>
<dbReference type="InterPro" id="IPR036291">
    <property type="entry name" value="NAD(P)-bd_dom_sf"/>
</dbReference>
<dbReference type="AlphaFoldDB" id="G4RD71"/>
<dbReference type="Proteomes" id="UP000008850">
    <property type="component" value="Chromosome"/>
</dbReference>
<dbReference type="HOGENOM" id="CLU_010194_1_3_5"/>
<reference evidence="3 4" key="1">
    <citation type="journal article" date="2012" name="J. Bacteriol.">
        <title>Complete genome sequence of Pelagibacterium halotolerans B2T.</title>
        <authorList>
            <person name="Huo Y.Y."/>
            <person name="Cheng H."/>
            <person name="Han X.F."/>
            <person name="Jiang X.W."/>
            <person name="Sun C."/>
            <person name="Zhang X.Q."/>
            <person name="Zhu X.F."/>
            <person name="Liu Y.F."/>
            <person name="Li P.F."/>
            <person name="Ni P.X."/>
            <person name="Wu M."/>
        </authorList>
    </citation>
    <scope>NUCLEOTIDE SEQUENCE [LARGE SCALE GENOMIC DNA]</scope>
    <source>
        <strain evidence="4">DSM 22347 / JCM 15775 / CGMCC 1.7692 / B2</strain>
    </source>
</reference>
<keyword evidence="2" id="KW-0560">Oxidoreductase</keyword>
<dbReference type="FunFam" id="3.40.50.720:FF:000084">
    <property type="entry name" value="Short-chain dehydrogenase reductase"/>
    <property type="match status" value="1"/>
</dbReference>
<protein>
    <submittedName>
        <fullName evidence="3">Short-chain dehydrogenase/reductase SDR</fullName>
    </submittedName>
</protein>
<evidence type="ECO:0000256" key="1">
    <source>
        <dbReference type="ARBA" id="ARBA00006484"/>
    </source>
</evidence>
<dbReference type="PRINTS" id="PR00081">
    <property type="entry name" value="GDHRDH"/>
</dbReference>
<dbReference type="InterPro" id="IPR002347">
    <property type="entry name" value="SDR_fam"/>
</dbReference>